<organism evidence="1 2">
    <name type="scientific">Alternaria atra</name>
    <dbReference type="NCBI Taxonomy" id="119953"/>
    <lineage>
        <taxon>Eukaryota</taxon>
        <taxon>Fungi</taxon>
        <taxon>Dikarya</taxon>
        <taxon>Ascomycota</taxon>
        <taxon>Pezizomycotina</taxon>
        <taxon>Dothideomycetes</taxon>
        <taxon>Pleosporomycetidae</taxon>
        <taxon>Pleosporales</taxon>
        <taxon>Pleosporineae</taxon>
        <taxon>Pleosporaceae</taxon>
        <taxon>Alternaria</taxon>
        <taxon>Alternaria sect. Ulocladioides</taxon>
    </lineage>
</organism>
<dbReference type="OrthoDB" id="3693950at2759"/>
<dbReference type="Proteomes" id="UP000676310">
    <property type="component" value="Unassembled WGS sequence"/>
</dbReference>
<evidence type="ECO:0000313" key="2">
    <source>
        <dbReference type="Proteomes" id="UP000676310"/>
    </source>
</evidence>
<evidence type="ECO:0000313" key="1">
    <source>
        <dbReference type="EMBL" id="CAG5161249.1"/>
    </source>
</evidence>
<proteinExistence type="predicted"/>
<gene>
    <name evidence="1" type="ORF">ALTATR162_LOCUS5990</name>
</gene>
<reference evidence="1" key="1">
    <citation type="submission" date="2021-05" db="EMBL/GenBank/DDBJ databases">
        <authorList>
            <person name="Stam R."/>
        </authorList>
    </citation>
    <scope>NUCLEOTIDE SEQUENCE</scope>
    <source>
        <strain evidence="1">CS162</strain>
    </source>
</reference>
<protein>
    <submittedName>
        <fullName evidence="1">Uncharacterized protein</fullName>
    </submittedName>
</protein>
<dbReference type="GeneID" id="67017829"/>
<comment type="caution">
    <text evidence="1">The sequence shown here is derived from an EMBL/GenBank/DDBJ whole genome shotgun (WGS) entry which is preliminary data.</text>
</comment>
<name>A0A8J2I3N4_9PLEO</name>
<keyword evidence="2" id="KW-1185">Reference proteome</keyword>
<dbReference type="EMBL" id="CAJRGZ010000019">
    <property type="protein sequence ID" value="CAG5161249.1"/>
    <property type="molecule type" value="Genomic_DNA"/>
</dbReference>
<sequence length="404" mass="46815">MDSFPPESDHPKLIASELQQKLDPKTYPESVLPEYLLRQKNGNLKNVYNYMLKTADDITIRNRLNVSYSNFHTWEHLHQFKTGREASEAFTPSTVQLFQNCFHMANECAQALRTSLRAKGLSSWARRVKLATDCWFQRPTSARQYHCIVMICCPDRCVIIDPVAYYYAIEVPVDTIWKSEASTYSYCYAAAGDSRFLVNVNNTNSYNVIDHPSTRDFLSYNDPFREVRGGFMGGIENLVFPTDGYRGGLPSNRSILVDSVWGREPKTDITYFPLRDGSGRFIVETCRIDIDIRAHSMWISAIPREWLDRKENSYFKRRLKDRNGYGTCEDNPEAHAVWQLELVTLTDIQNGFSKKTASYLEFMQELAEVLGLQRGELLRVANVVLGYWQEEERKKSKKNLKRKR</sequence>
<accession>A0A8J2I3N4</accession>
<dbReference type="RefSeq" id="XP_043169545.1">
    <property type="nucleotide sequence ID" value="XM_043313610.1"/>
</dbReference>
<dbReference type="AlphaFoldDB" id="A0A8J2I3N4"/>